<proteinExistence type="predicted"/>
<evidence type="ECO:0000313" key="3">
    <source>
        <dbReference type="Proteomes" id="UP001164761"/>
    </source>
</evidence>
<gene>
    <name evidence="2" type="ORF">NZD89_05285</name>
</gene>
<dbReference type="PANTHER" id="PTHR39639">
    <property type="entry name" value="CHROMOSOME 16, WHOLE GENOME SHOTGUN SEQUENCE"/>
    <property type="match status" value="1"/>
</dbReference>
<dbReference type="InterPro" id="IPR004919">
    <property type="entry name" value="GmrSD_N"/>
</dbReference>
<organism evidence="2 3">
    <name type="scientific">Alicyclobacillus fastidiosus</name>
    <dbReference type="NCBI Taxonomy" id="392011"/>
    <lineage>
        <taxon>Bacteria</taxon>
        <taxon>Bacillati</taxon>
        <taxon>Bacillota</taxon>
        <taxon>Bacilli</taxon>
        <taxon>Bacillales</taxon>
        <taxon>Alicyclobacillaceae</taxon>
        <taxon>Alicyclobacillus</taxon>
    </lineage>
</organism>
<keyword evidence="3" id="KW-1185">Reference proteome</keyword>
<dbReference type="Pfam" id="PF03235">
    <property type="entry name" value="GmrSD_N"/>
    <property type="match status" value="1"/>
</dbReference>
<accession>A0ABY6ZJS1</accession>
<evidence type="ECO:0000259" key="1">
    <source>
        <dbReference type="Pfam" id="PF03235"/>
    </source>
</evidence>
<dbReference type="RefSeq" id="WP_268006717.1">
    <property type="nucleotide sequence ID" value="NZ_CP104067.1"/>
</dbReference>
<evidence type="ECO:0000313" key="2">
    <source>
        <dbReference type="EMBL" id="WAH42843.1"/>
    </source>
</evidence>
<dbReference type="PANTHER" id="PTHR39639:SF1">
    <property type="entry name" value="DUF262 DOMAIN-CONTAINING PROTEIN"/>
    <property type="match status" value="1"/>
</dbReference>
<reference evidence="2" key="1">
    <citation type="submission" date="2022-08" db="EMBL/GenBank/DDBJ databases">
        <title>Alicyclobacillus fastidiosus DSM 17978, complete genome.</title>
        <authorList>
            <person name="Wang Q."/>
            <person name="Cai R."/>
            <person name="Wang Z."/>
        </authorList>
    </citation>
    <scope>NUCLEOTIDE SEQUENCE</scope>
    <source>
        <strain evidence="2">DSM 17978</strain>
    </source>
</reference>
<name>A0ABY6ZJS1_9BACL</name>
<dbReference type="EMBL" id="CP104067">
    <property type="protein sequence ID" value="WAH42843.1"/>
    <property type="molecule type" value="Genomic_DNA"/>
</dbReference>
<sequence length="368" mass="43125">MSLQDEIDIKSSEIQTDSYSMSIGELMNLYENKEMDIHPEFQRFYRWSLSQKSRLIESILLGIPLPPIFVYQSHNGVWDVIDGLQRLSTLFQFAGILRDEEKNLLPPLVLEKTSELPSLEGKKWIGDGDDDLNSFTLAQRLYIKRSKLDVKIILKGSDEKSKYELFQRLNTGGTELSDQEIRNCILIMINRQMYLWMRKLSKEEEFVNCLPLTERQMEEQYDMELLLRFMVFRRSTEDDLKNIGDLTEFLTNKMVELATSEFDFDEEEKAFRYTFSLLNQTLREDSFRKYDKYRDKFIGAFLVSSFEVIALGIGYHFRDLSESDFNGAQLTKKIKQLWDSVHFPASTGSRASTRVPRTVSLGRQLFTK</sequence>
<protein>
    <submittedName>
        <fullName evidence="2">DUF262 domain-containing protein</fullName>
    </submittedName>
</protein>
<dbReference type="Proteomes" id="UP001164761">
    <property type="component" value="Chromosome"/>
</dbReference>
<feature type="domain" description="GmrSD restriction endonucleases N-terminal" evidence="1">
    <location>
        <begin position="26"/>
        <end position="186"/>
    </location>
</feature>